<dbReference type="AlphaFoldDB" id="A0A226EET6"/>
<dbReference type="EMBL" id="LNIX01000004">
    <property type="protein sequence ID" value="OXA56143.1"/>
    <property type="molecule type" value="Genomic_DNA"/>
</dbReference>
<organism evidence="1 2">
    <name type="scientific">Folsomia candida</name>
    <name type="common">Springtail</name>
    <dbReference type="NCBI Taxonomy" id="158441"/>
    <lineage>
        <taxon>Eukaryota</taxon>
        <taxon>Metazoa</taxon>
        <taxon>Ecdysozoa</taxon>
        <taxon>Arthropoda</taxon>
        <taxon>Hexapoda</taxon>
        <taxon>Collembola</taxon>
        <taxon>Entomobryomorpha</taxon>
        <taxon>Isotomoidea</taxon>
        <taxon>Isotomidae</taxon>
        <taxon>Proisotominae</taxon>
        <taxon>Folsomia</taxon>
    </lineage>
</organism>
<dbReference type="Proteomes" id="UP000198287">
    <property type="component" value="Unassembled WGS sequence"/>
</dbReference>
<sequence>MRGERNWEKCAPSSHVPYEAFTASGRHFLRRAFLPGQNIYLQETTFFPLFLALQNKKRKKCEVQETGRKCKKYAPSDHAPYEVFIAARRSFSHLAFLALQNINPQETTFSQLFLATEISQTEKVFQTVQKIIFNTSSQDLSGFKMFGFRLVILSCAFFLLFANISGNPVSDGGKPEVVKFHNNLHKRDVTCSASGCKKVPNKIYYILWSGKQEMREIRGARNGYYFTVQGTHVQHHAKPRVEQGMQTTTQKLNSCPRHHDDQWPRKLWGYRGTLPL</sequence>
<keyword evidence="2" id="KW-1185">Reference proteome</keyword>
<evidence type="ECO:0000313" key="2">
    <source>
        <dbReference type="Proteomes" id="UP000198287"/>
    </source>
</evidence>
<proteinExistence type="predicted"/>
<comment type="caution">
    <text evidence="1">The sequence shown here is derived from an EMBL/GenBank/DDBJ whole genome shotgun (WGS) entry which is preliminary data.</text>
</comment>
<name>A0A226EET6_FOLCA</name>
<gene>
    <name evidence="1" type="ORF">Fcan01_08614</name>
</gene>
<evidence type="ECO:0000313" key="1">
    <source>
        <dbReference type="EMBL" id="OXA56143.1"/>
    </source>
</evidence>
<reference evidence="1 2" key="1">
    <citation type="submission" date="2015-12" db="EMBL/GenBank/DDBJ databases">
        <title>The genome of Folsomia candida.</title>
        <authorList>
            <person name="Faddeeva A."/>
            <person name="Derks M.F."/>
            <person name="Anvar Y."/>
            <person name="Smit S."/>
            <person name="Van Straalen N."/>
            <person name="Roelofs D."/>
        </authorList>
    </citation>
    <scope>NUCLEOTIDE SEQUENCE [LARGE SCALE GENOMIC DNA]</scope>
    <source>
        <strain evidence="1 2">VU population</strain>
        <tissue evidence="1">Whole body</tissue>
    </source>
</reference>
<accession>A0A226EET6</accession>
<protein>
    <submittedName>
        <fullName evidence="1">Uncharacterized protein</fullName>
    </submittedName>
</protein>